<dbReference type="Proteomes" id="UP001461498">
    <property type="component" value="Unassembled WGS sequence"/>
</dbReference>
<reference evidence="1 2" key="1">
    <citation type="submission" date="2022-12" db="EMBL/GenBank/DDBJ databases">
        <title>Chromosome-level genome assembly of true bugs.</title>
        <authorList>
            <person name="Ma L."/>
            <person name="Li H."/>
        </authorList>
    </citation>
    <scope>NUCLEOTIDE SEQUENCE [LARGE SCALE GENOMIC DNA]</scope>
    <source>
        <strain evidence="1">Lab_2022b</strain>
    </source>
</reference>
<name>A0AAW1D2V6_9HEMI</name>
<dbReference type="EMBL" id="JAPXFL010000007">
    <property type="protein sequence ID" value="KAK9504545.1"/>
    <property type="molecule type" value="Genomic_DNA"/>
</dbReference>
<organism evidence="1 2">
    <name type="scientific">Rhynocoris fuscipes</name>
    <dbReference type="NCBI Taxonomy" id="488301"/>
    <lineage>
        <taxon>Eukaryota</taxon>
        <taxon>Metazoa</taxon>
        <taxon>Ecdysozoa</taxon>
        <taxon>Arthropoda</taxon>
        <taxon>Hexapoda</taxon>
        <taxon>Insecta</taxon>
        <taxon>Pterygota</taxon>
        <taxon>Neoptera</taxon>
        <taxon>Paraneoptera</taxon>
        <taxon>Hemiptera</taxon>
        <taxon>Heteroptera</taxon>
        <taxon>Panheteroptera</taxon>
        <taxon>Cimicomorpha</taxon>
        <taxon>Reduviidae</taxon>
        <taxon>Harpactorinae</taxon>
        <taxon>Harpactorini</taxon>
        <taxon>Rhynocoris</taxon>
    </lineage>
</organism>
<evidence type="ECO:0000313" key="1">
    <source>
        <dbReference type="EMBL" id="KAK9504545.1"/>
    </source>
</evidence>
<gene>
    <name evidence="1" type="ORF">O3M35_010858</name>
</gene>
<comment type="caution">
    <text evidence="1">The sequence shown here is derived from an EMBL/GenBank/DDBJ whole genome shotgun (WGS) entry which is preliminary data.</text>
</comment>
<dbReference type="AlphaFoldDB" id="A0AAW1D2V6"/>
<protein>
    <submittedName>
        <fullName evidence="1">Uncharacterized protein</fullName>
    </submittedName>
</protein>
<keyword evidence="2" id="KW-1185">Reference proteome</keyword>
<proteinExistence type="predicted"/>
<sequence length="128" mass="14762">MKKKSQESWLETPAMRQTKLLMKSRSNRFTADLLNLDRQTVRMIVGVLTGYCRLNKYMCHLRITEDDLCRFPSQEEESAAQVLCHCYGLAELRFRIFGEAYPQLVSLTEGALARLRAFIRESGLGVEL</sequence>
<evidence type="ECO:0000313" key="2">
    <source>
        <dbReference type="Proteomes" id="UP001461498"/>
    </source>
</evidence>
<accession>A0AAW1D2V6</accession>